<dbReference type="EMBL" id="JAWDKB010000006">
    <property type="protein sequence ID" value="MDV0444206.1"/>
    <property type="molecule type" value="Genomic_DNA"/>
</dbReference>
<name>A0AAE4MH96_9EURY</name>
<organism evidence="1 2">
    <name type="scientific">Methanorbis rubei</name>
    <dbReference type="NCBI Taxonomy" id="3028300"/>
    <lineage>
        <taxon>Archaea</taxon>
        <taxon>Methanobacteriati</taxon>
        <taxon>Methanobacteriota</taxon>
        <taxon>Stenosarchaea group</taxon>
        <taxon>Methanomicrobia</taxon>
        <taxon>Methanomicrobiales</taxon>
        <taxon>Methanocorpusculaceae</taxon>
        <taxon>Methanorbis</taxon>
    </lineage>
</organism>
<dbReference type="RefSeq" id="WP_338096706.1">
    <property type="nucleotide sequence ID" value="NZ_JAWDKB010000006.1"/>
</dbReference>
<keyword evidence="2" id="KW-1185">Reference proteome</keyword>
<evidence type="ECO:0000313" key="1">
    <source>
        <dbReference type="EMBL" id="MDV0444206.1"/>
    </source>
</evidence>
<sequence>MRKLVLILAAIIVCFIAVIIFTAGAVSVDAEDPVYQNGYLVTAFQYSGETKDVWVQCVIFRVSDILSSEQVGDVLSLPDTFSKGREVCEFPIDLPPGSYSVRLYVRERDEGSARLAAFIKNFEVI</sequence>
<dbReference type="AlphaFoldDB" id="A0AAE4MH96"/>
<evidence type="ECO:0000313" key="2">
    <source>
        <dbReference type="Proteomes" id="UP001283212"/>
    </source>
</evidence>
<gene>
    <name evidence="1" type="ORF">McpCs1_16030</name>
</gene>
<proteinExistence type="predicted"/>
<comment type="caution">
    <text evidence="1">The sequence shown here is derived from an EMBL/GenBank/DDBJ whole genome shotgun (WGS) entry which is preliminary data.</text>
</comment>
<dbReference type="Proteomes" id="UP001283212">
    <property type="component" value="Unassembled WGS sequence"/>
</dbReference>
<reference evidence="1 2" key="1">
    <citation type="submission" date="2023-06" db="EMBL/GenBank/DDBJ databases">
        <title>Genome sequence of Methancorpusculaceae sp. Cs1.</title>
        <authorList>
            <person name="Protasov E."/>
            <person name="Platt K."/>
            <person name="Poehlein A."/>
            <person name="Daniel R."/>
            <person name="Brune A."/>
        </authorList>
    </citation>
    <scope>NUCLEOTIDE SEQUENCE [LARGE SCALE GENOMIC DNA]</scope>
    <source>
        <strain evidence="1 2">Cs1</strain>
    </source>
</reference>
<protein>
    <submittedName>
        <fullName evidence="1">Uncharacterized protein</fullName>
    </submittedName>
</protein>
<accession>A0AAE4MH96</accession>